<proteinExistence type="inferred from homology"/>
<dbReference type="Gene3D" id="3.40.390.10">
    <property type="entry name" value="Collagenase (Catalytic Domain)"/>
    <property type="match status" value="1"/>
</dbReference>
<feature type="domain" description="Peptidase M13 C-terminal" evidence="2">
    <location>
        <begin position="90"/>
        <end position="177"/>
    </location>
</feature>
<dbReference type="GO" id="GO:0004222">
    <property type="term" value="F:metalloendopeptidase activity"/>
    <property type="evidence" value="ECO:0007669"/>
    <property type="project" value="InterPro"/>
</dbReference>
<dbReference type="InterPro" id="IPR018497">
    <property type="entry name" value="Peptidase_M13_C"/>
</dbReference>
<evidence type="ECO:0000256" key="1">
    <source>
        <dbReference type="ARBA" id="ARBA00007357"/>
    </source>
</evidence>
<evidence type="ECO:0000313" key="3">
    <source>
        <dbReference type="EMBL" id="KAK2164210.1"/>
    </source>
</evidence>
<name>A0AAD9K4H1_RIDPI</name>
<sequence length="180" mass="20767">MLAETTWMDKDTRKLAIAKAKAIKENIGYPEVIKDDVYLDTLYQQIRPRENTFFENVVNGMNVAMRRHLKKFDKPVDKTTWRMGPAQVTAYYGRLNNVIVFPAAVLHPPMYSKTYPKCLNYGGIGVIIGHEITHGFDNSGRQFDQGGNLKSWWPKKVVDEFIRRAQCIVHQYNQRETDAG</sequence>
<organism evidence="3 4">
    <name type="scientific">Ridgeia piscesae</name>
    <name type="common">Tubeworm</name>
    <dbReference type="NCBI Taxonomy" id="27915"/>
    <lineage>
        <taxon>Eukaryota</taxon>
        <taxon>Metazoa</taxon>
        <taxon>Spiralia</taxon>
        <taxon>Lophotrochozoa</taxon>
        <taxon>Annelida</taxon>
        <taxon>Polychaeta</taxon>
        <taxon>Sedentaria</taxon>
        <taxon>Canalipalpata</taxon>
        <taxon>Sabellida</taxon>
        <taxon>Siboglinidae</taxon>
        <taxon>Ridgeia</taxon>
    </lineage>
</organism>
<reference evidence="3" key="1">
    <citation type="journal article" date="2023" name="Mol. Biol. Evol.">
        <title>Third-Generation Sequencing Reveals the Adaptive Role of the Epigenome in Three Deep-Sea Polychaetes.</title>
        <authorList>
            <person name="Perez M."/>
            <person name="Aroh O."/>
            <person name="Sun Y."/>
            <person name="Lan Y."/>
            <person name="Juniper S.K."/>
            <person name="Young C.R."/>
            <person name="Angers B."/>
            <person name="Qian P.Y."/>
        </authorList>
    </citation>
    <scope>NUCLEOTIDE SEQUENCE</scope>
    <source>
        <strain evidence="3">R07B-5</strain>
    </source>
</reference>
<keyword evidence="4" id="KW-1185">Reference proteome</keyword>
<dbReference type="GO" id="GO:0005886">
    <property type="term" value="C:plasma membrane"/>
    <property type="evidence" value="ECO:0007669"/>
    <property type="project" value="TreeGrafter"/>
</dbReference>
<evidence type="ECO:0000259" key="2">
    <source>
        <dbReference type="Pfam" id="PF01431"/>
    </source>
</evidence>
<dbReference type="Proteomes" id="UP001209878">
    <property type="component" value="Unassembled WGS sequence"/>
</dbReference>
<dbReference type="Gene3D" id="1.10.1380.10">
    <property type="entry name" value="Neutral endopeptidase , domain2"/>
    <property type="match status" value="1"/>
</dbReference>
<comment type="caution">
    <text evidence="3">The sequence shown here is derived from an EMBL/GenBank/DDBJ whole genome shotgun (WGS) entry which is preliminary data.</text>
</comment>
<dbReference type="GO" id="GO:0016485">
    <property type="term" value="P:protein processing"/>
    <property type="evidence" value="ECO:0007669"/>
    <property type="project" value="TreeGrafter"/>
</dbReference>
<gene>
    <name evidence="3" type="ORF">NP493_1427g01004</name>
</gene>
<dbReference type="EMBL" id="JAODUO010001427">
    <property type="protein sequence ID" value="KAK2164210.1"/>
    <property type="molecule type" value="Genomic_DNA"/>
</dbReference>
<dbReference type="AlphaFoldDB" id="A0AAD9K4H1"/>
<dbReference type="Pfam" id="PF01431">
    <property type="entry name" value="Peptidase_M13"/>
    <property type="match status" value="1"/>
</dbReference>
<accession>A0AAD9K4H1</accession>
<dbReference type="InterPro" id="IPR042089">
    <property type="entry name" value="Peptidase_M13_dom_2"/>
</dbReference>
<dbReference type="InterPro" id="IPR000718">
    <property type="entry name" value="Peptidase_M13"/>
</dbReference>
<protein>
    <recommendedName>
        <fullName evidence="2">Peptidase M13 C-terminal domain-containing protein</fullName>
    </recommendedName>
</protein>
<evidence type="ECO:0000313" key="4">
    <source>
        <dbReference type="Proteomes" id="UP001209878"/>
    </source>
</evidence>
<dbReference type="PANTHER" id="PTHR11733">
    <property type="entry name" value="ZINC METALLOPROTEASE FAMILY M13 NEPRILYSIN-RELATED"/>
    <property type="match status" value="1"/>
</dbReference>
<dbReference type="SUPFAM" id="SSF55486">
    <property type="entry name" value="Metalloproteases ('zincins'), catalytic domain"/>
    <property type="match status" value="1"/>
</dbReference>
<dbReference type="InterPro" id="IPR024079">
    <property type="entry name" value="MetalloPept_cat_dom_sf"/>
</dbReference>
<dbReference type="PANTHER" id="PTHR11733:SF167">
    <property type="entry name" value="FI17812P1-RELATED"/>
    <property type="match status" value="1"/>
</dbReference>
<dbReference type="PRINTS" id="PR00786">
    <property type="entry name" value="NEPRILYSIN"/>
</dbReference>
<comment type="similarity">
    <text evidence="1">Belongs to the peptidase M13 family.</text>
</comment>
<dbReference type="PROSITE" id="PS51885">
    <property type="entry name" value="NEPRILYSIN"/>
    <property type="match status" value="1"/>
</dbReference>